<dbReference type="GeneID" id="24133914"/>
<dbReference type="EMBL" id="KK583258">
    <property type="protein sequence ID" value="KDO23058.1"/>
    <property type="molecule type" value="Genomic_DNA"/>
</dbReference>
<name>A0A067BXQ5_SAPPC</name>
<dbReference type="KEGG" id="spar:SPRG_11905"/>
<dbReference type="Proteomes" id="UP000030745">
    <property type="component" value="Unassembled WGS sequence"/>
</dbReference>
<evidence type="ECO:0000313" key="1">
    <source>
        <dbReference type="EMBL" id="KDO23058.1"/>
    </source>
</evidence>
<sequence>MFLTLARTVRRRSRFFSIDIVRPSAGPASLEPEANATDSVKTALQQKLGLQNDSIAACHRDSNRVDSEQSLAMETVAIPHDRRISNHDTNVQKSKEQDVQVKTKGSNAFIMEAILTLEQDIVKLNATYDAIDATYDALGPRLDTWDKRLAHLEASSFKRKRDRELDELGAFIAKYANFCALKLCGDVHTDANTDDDTDDVDPSLVAISGRCSAHPMYNYARLRAIIDAITLDEFPDFPETKACCHEALEEFEREATNDQKHPWRFAD</sequence>
<protein>
    <submittedName>
        <fullName evidence="1">Uncharacterized protein</fullName>
    </submittedName>
</protein>
<organism evidence="1 2">
    <name type="scientific">Saprolegnia parasitica (strain CBS 223.65)</name>
    <dbReference type="NCBI Taxonomy" id="695850"/>
    <lineage>
        <taxon>Eukaryota</taxon>
        <taxon>Sar</taxon>
        <taxon>Stramenopiles</taxon>
        <taxon>Oomycota</taxon>
        <taxon>Saprolegniomycetes</taxon>
        <taxon>Saprolegniales</taxon>
        <taxon>Saprolegniaceae</taxon>
        <taxon>Saprolegnia</taxon>
    </lineage>
</organism>
<evidence type="ECO:0000313" key="2">
    <source>
        <dbReference type="Proteomes" id="UP000030745"/>
    </source>
</evidence>
<reference evidence="1 2" key="1">
    <citation type="journal article" date="2013" name="PLoS Genet.">
        <title>Distinctive expansion of potential virulence genes in the genome of the oomycete fish pathogen Saprolegnia parasitica.</title>
        <authorList>
            <person name="Jiang R.H."/>
            <person name="de Bruijn I."/>
            <person name="Haas B.J."/>
            <person name="Belmonte R."/>
            <person name="Lobach L."/>
            <person name="Christie J."/>
            <person name="van den Ackerveken G."/>
            <person name="Bottin A."/>
            <person name="Bulone V."/>
            <person name="Diaz-Moreno S.M."/>
            <person name="Dumas B."/>
            <person name="Fan L."/>
            <person name="Gaulin E."/>
            <person name="Govers F."/>
            <person name="Grenville-Briggs L.J."/>
            <person name="Horner N.R."/>
            <person name="Levin J.Z."/>
            <person name="Mammella M."/>
            <person name="Meijer H.J."/>
            <person name="Morris P."/>
            <person name="Nusbaum C."/>
            <person name="Oome S."/>
            <person name="Phillips A.J."/>
            <person name="van Rooyen D."/>
            <person name="Rzeszutek E."/>
            <person name="Saraiva M."/>
            <person name="Secombes C.J."/>
            <person name="Seidl M.F."/>
            <person name="Snel B."/>
            <person name="Stassen J.H."/>
            <person name="Sykes S."/>
            <person name="Tripathy S."/>
            <person name="van den Berg H."/>
            <person name="Vega-Arreguin J.C."/>
            <person name="Wawra S."/>
            <person name="Young S.K."/>
            <person name="Zeng Q."/>
            <person name="Dieguez-Uribeondo J."/>
            <person name="Russ C."/>
            <person name="Tyler B.M."/>
            <person name="van West P."/>
        </authorList>
    </citation>
    <scope>NUCLEOTIDE SEQUENCE [LARGE SCALE GENOMIC DNA]</scope>
    <source>
        <strain evidence="1 2">CBS 223.65</strain>
    </source>
</reference>
<proteinExistence type="predicted"/>
<gene>
    <name evidence="1" type="ORF">SPRG_11905</name>
</gene>
<dbReference type="AlphaFoldDB" id="A0A067BXQ5"/>
<dbReference type="VEuPathDB" id="FungiDB:SPRG_11905"/>
<accession>A0A067BXQ5</accession>
<keyword evidence="2" id="KW-1185">Reference proteome</keyword>
<dbReference type="RefSeq" id="XP_012206175.1">
    <property type="nucleotide sequence ID" value="XM_012350785.1"/>
</dbReference>